<evidence type="ECO:0000313" key="1">
    <source>
        <dbReference type="EMBL" id="MBB3933664.1"/>
    </source>
</evidence>
<dbReference type="Proteomes" id="UP000553963">
    <property type="component" value="Unassembled WGS sequence"/>
</dbReference>
<accession>A0A840AVM0</accession>
<name>A0A840AVM0_9HYPH</name>
<evidence type="ECO:0000313" key="2">
    <source>
        <dbReference type="Proteomes" id="UP000553963"/>
    </source>
</evidence>
<keyword evidence="2" id="KW-1185">Reference proteome</keyword>
<dbReference type="EMBL" id="JACIDS010000006">
    <property type="protein sequence ID" value="MBB3933664.1"/>
    <property type="molecule type" value="Genomic_DNA"/>
</dbReference>
<protein>
    <recommendedName>
        <fullName evidence="3">Glycosyltransferase</fullName>
    </recommendedName>
</protein>
<sequence length="231" mass="25898">MARILVGGVYLTDRPSTVDAAVAAFSASSQHEIVQRWIALGPAPERPVPHTVRHVDKRTPKYHLLNALFEDAALFDWVVACDDDVEFGEDFVDRFFALAERHDFALCQPARTRESYIDHAITAEIEGLSARRTRFVEIGPVTVLRHDAVRLLLPFTDIEGMGWGLDFIWPAIMEANGLRLGIVDGAPVHHRLRPSVVNYSYADAEARMNEVVAAVPHLSRAEAYRILETYP</sequence>
<proteinExistence type="predicted"/>
<dbReference type="RefSeq" id="WP_210300074.1">
    <property type="nucleotide sequence ID" value="NZ_JACIDS010000006.1"/>
</dbReference>
<evidence type="ECO:0008006" key="3">
    <source>
        <dbReference type="Google" id="ProtNLM"/>
    </source>
</evidence>
<organism evidence="1 2">
    <name type="scientific">Kaistia hirudinis</name>
    <dbReference type="NCBI Taxonomy" id="1293440"/>
    <lineage>
        <taxon>Bacteria</taxon>
        <taxon>Pseudomonadati</taxon>
        <taxon>Pseudomonadota</taxon>
        <taxon>Alphaproteobacteria</taxon>
        <taxon>Hyphomicrobiales</taxon>
        <taxon>Kaistiaceae</taxon>
        <taxon>Kaistia</taxon>
    </lineage>
</organism>
<comment type="caution">
    <text evidence="1">The sequence shown here is derived from an EMBL/GenBank/DDBJ whole genome shotgun (WGS) entry which is preliminary data.</text>
</comment>
<gene>
    <name evidence="1" type="ORF">GGR25_004737</name>
</gene>
<reference evidence="1 2" key="1">
    <citation type="submission" date="2020-08" db="EMBL/GenBank/DDBJ databases">
        <title>Genomic Encyclopedia of Type Strains, Phase IV (KMG-IV): sequencing the most valuable type-strain genomes for metagenomic binning, comparative biology and taxonomic classification.</title>
        <authorList>
            <person name="Goeker M."/>
        </authorList>
    </citation>
    <scope>NUCLEOTIDE SEQUENCE [LARGE SCALE GENOMIC DNA]</scope>
    <source>
        <strain evidence="1 2">DSM 25966</strain>
    </source>
</reference>
<dbReference type="AlphaFoldDB" id="A0A840AVM0"/>
<dbReference type="SUPFAM" id="SSF53448">
    <property type="entry name" value="Nucleotide-diphospho-sugar transferases"/>
    <property type="match status" value="1"/>
</dbReference>
<dbReference type="InterPro" id="IPR029044">
    <property type="entry name" value="Nucleotide-diphossugar_trans"/>
</dbReference>